<proteinExistence type="predicted"/>
<accession>E6SNK9</accession>
<evidence type="ECO:0000313" key="4">
    <source>
        <dbReference type="Proteomes" id="UP000008630"/>
    </source>
</evidence>
<evidence type="ECO:0000256" key="2">
    <source>
        <dbReference type="SAM" id="SignalP"/>
    </source>
</evidence>
<dbReference type="eggNOG" id="ENOG5033AAP">
    <property type="taxonomic scope" value="Bacteria"/>
</dbReference>
<evidence type="ECO:0000313" key="3">
    <source>
        <dbReference type="EMBL" id="ADV43758.1"/>
    </source>
</evidence>
<dbReference type="EMBL" id="CP002352">
    <property type="protein sequence ID" value="ADV43758.1"/>
    <property type="molecule type" value="Genomic_DNA"/>
</dbReference>
<dbReference type="RefSeq" id="WP_013547352.1">
    <property type="nucleotide sequence ID" value="NC_014933.1"/>
</dbReference>
<evidence type="ECO:0000256" key="1">
    <source>
        <dbReference type="SAM" id="MobiDB-lite"/>
    </source>
</evidence>
<dbReference type="OrthoDB" id="1049350at2"/>
<keyword evidence="4" id="KW-1185">Reference proteome</keyword>
<keyword evidence="2" id="KW-0732">Signal</keyword>
<name>E6SNK9_BACT6</name>
<dbReference type="Pfam" id="PF16231">
    <property type="entry name" value="DUF4890"/>
    <property type="match status" value="1"/>
</dbReference>
<dbReference type="HOGENOM" id="CLU_1691959_0_0_10"/>
<dbReference type="KEGG" id="bhl:Bache_1773"/>
<dbReference type="AlphaFoldDB" id="E6SNK9"/>
<dbReference type="Proteomes" id="UP000008630">
    <property type="component" value="Chromosome"/>
</dbReference>
<feature type="signal peptide" evidence="2">
    <location>
        <begin position="1"/>
        <end position="20"/>
    </location>
</feature>
<feature type="compositionally biased region" description="Basic and acidic residues" evidence="1">
    <location>
        <begin position="101"/>
        <end position="118"/>
    </location>
</feature>
<gene>
    <name evidence="3" type="ordered locus">Bache_1773</name>
</gene>
<reference key="1">
    <citation type="submission" date="2010-11" db="EMBL/GenBank/DDBJ databases">
        <title>The complete genome of Bacteroides helcogenes P 36-108.</title>
        <authorList>
            <consortium name="US DOE Joint Genome Institute (JGI-PGF)"/>
            <person name="Lucas S."/>
            <person name="Copeland A."/>
            <person name="Lapidus A."/>
            <person name="Bruce D."/>
            <person name="Goodwin L."/>
            <person name="Pitluck S."/>
            <person name="Kyrpides N."/>
            <person name="Mavromatis K."/>
            <person name="Ivanova N."/>
            <person name="Zeytun A."/>
            <person name="Brettin T."/>
            <person name="Detter J.C."/>
            <person name="Tapia R."/>
            <person name="Han C."/>
            <person name="Land M."/>
            <person name="Hauser L."/>
            <person name="Markowitz V."/>
            <person name="Cheng J.-F."/>
            <person name="Hugenholtz P."/>
            <person name="Woyke T."/>
            <person name="Wu D."/>
            <person name="Gronow S."/>
            <person name="Wellnitz S."/>
            <person name="Brambilla E."/>
            <person name="Klenk H.-P."/>
            <person name="Eisen J.A."/>
        </authorList>
    </citation>
    <scope>NUCLEOTIDE SEQUENCE</scope>
    <source>
        <strain>P 36-108</strain>
    </source>
</reference>
<feature type="region of interest" description="Disordered" evidence="1">
    <location>
        <begin position="138"/>
        <end position="157"/>
    </location>
</feature>
<evidence type="ECO:0008006" key="5">
    <source>
        <dbReference type="Google" id="ProtNLM"/>
    </source>
</evidence>
<feature type="compositionally biased region" description="Basic and acidic residues" evidence="1">
    <location>
        <begin position="139"/>
        <end position="157"/>
    </location>
</feature>
<dbReference type="STRING" id="693979.Bache_1773"/>
<reference evidence="3 4" key="2">
    <citation type="journal article" date="2011" name="Stand. Genomic Sci.">
        <title>Complete genome sequence of Bacteroides helcogenes type strain (P 36-108).</title>
        <authorList>
            <person name="Pati A."/>
            <person name="Gronow S."/>
            <person name="Zeytun A."/>
            <person name="Lapidus A."/>
            <person name="Nolan M."/>
            <person name="Hammon N."/>
            <person name="Deshpande S."/>
            <person name="Cheng J.F."/>
            <person name="Tapia R."/>
            <person name="Han C."/>
            <person name="Goodwin L."/>
            <person name="Pitluck S."/>
            <person name="Liolios K."/>
            <person name="Pagani I."/>
            <person name="Ivanova N."/>
            <person name="Mavromatis K."/>
            <person name="Chen A."/>
            <person name="Palaniappan K."/>
            <person name="Land M."/>
            <person name="Hauser L."/>
            <person name="Chang Y.J."/>
            <person name="Jeffries C.D."/>
            <person name="Detter J.C."/>
            <person name="Brambilla E."/>
            <person name="Rohde M."/>
            <person name="Goker M."/>
            <person name="Woyke T."/>
            <person name="Bristow J."/>
            <person name="Eisen J.A."/>
            <person name="Markowitz V."/>
            <person name="Hugenholtz P."/>
            <person name="Kyrpides N.C."/>
            <person name="Klenk H.P."/>
            <person name="Lucas S."/>
        </authorList>
    </citation>
    <scope>NUCLEOTIDE SEQUENCE [LARGE SCALE GENOMIC DNA]</scope>
    <source>
        <strain evidence="4">ATCC 35417 / DSM 20613 / JCM 6297 / CCUG 15421 / P 36-108</strain>
    </source>
</reference>
<dbReference type="InterPro" id="IPR032612">
    <property type="entry name" value="DUF4890"/>
</dbReference>
<organism evidence="3 4">
    <name type="scientific">Bacteroides helcogenes (strain ATCC 35417 / DSM 20613 / JCM 6297 / CCUG 15421 / P 36-108)</name>
    <dbReference type="NCBI Taxonomy" id="693979"/>
    <lineage>
        <taxon>Bacteria</taxon>
        <taxon>Pseudomonadati</taxon>
        <taxon>Bacteroidota</taxon>
        <taxon>Bacteroidia</taxon>
        <taxon>Bacteroidales</taxon>
        <taxon>Bacteroidaceae</taxon>
        <taxon>Bacteroides</taxon>
    </lineage>
</organism>
<feature type="chain" id="PRO_5003210932" description="DUF4890 domain-containing protein" evidence="2">
    <location>
        <begin position="21"/>
        <end position="157"/>
    </location>
</feature>
<feature type="region of interest" description="Disordered" evidence="1">
    <location>
        <begin position="97"/>
        <end position="118"/>
    </location>
</feature>
<sequence length="157" mass="17937">MRKIILILVAAFFMGSAAMAQHARRGDRMPDPKVRAERMTERMAKEYSLNDTQKKQLLEANLVFVDKMGGRPMHRRPDAGKGKNACDSCCCARTGKRHQADRKAGMEKKHKEMKDARSAYDAQLQKILTKDQYAAYNKKMQDRKDKMESKGKEAAKN</sequence>
<dbReference type="PATRIC" id="fig|693979.3.peg.1879"/>
<protein>
    <recommendedName>
        <fullName evidence="5">DUF4890 domain-containing protein</fullName>
    </recommendedName>
</protein>